<feature type="region of interest" description="Disordered" evidence="1">
    <location>
        <begin position="472"/>
        <end position="496"/>
    </location>
</feature>
<feature type="compositionally biased region" description="Gly residues" evidence="1">
    <location>
        <begin position="294"/>
        <end position="315"/>
    </location>
</feature>
<dbReference type="PANTHER" id="PTHR46541">
    <property type="entry name" value="ZINC FINGER PROTEIN AEBP2"/>
    <property type="match status" value="1"/>
</dbReference>
<dbReference type="PANTHER" id="PTHR46541:SF1">
    <property type="entry name" value="ZINC FINGER PROTEIN AEBP2"/>
    <property type="match status" value="1"/>
</dbReference>
<feature type="compositionally biased region" description="Low complexity" evidence="1">
    <location>
        <begin position="316"/>
        <end position="330"/>
    </location>
</feature>
<feature type="region of interest" description="Disordered" evidence="1">
    <location>
        <begin position="1000"/>
        <end position="1051"/>
    </location>
</feature>
<feature type="compositionally biased region" description="Low complexity" evidence="1">
    <location>
        <begin position="473"/>
        <end position="493"/>
    </location>
</feature>
<dbReference type="GO" id="GO:0006357">
    <property type="term" value="P:regulation of transcription by RNA polymerase II"/>
    <property type="evidence" value="ECO:0007669"/>
    <property type="project" value="TreeGrafter"/>
</dbReference>
<dbReference type="GO" id="GO:0035098">
    <property type="term" value="C:ESC/E(Z) complex"/>
    <property type="evidence" value="ECO:0007669"/>
    <property type="project" value="TreeGrafter"/>
</dbReference>
<keyword evidence="3" id="KW-1185">Reference proteome</keyword>
<dbReference type="GO" id="GO:0008270">
    <property type="term" value="F:zinc ion binding"/>
    <property type="evidence" value="ECO:0007669"/>
    <property type="project" value="UniProtKB-KW"/>
</dbReference>
<sequence>MPSLRPSGAILRRPADSLTSSGGLFRKAMSTPTVVRKVRVTSRSPSPRPEARMGARGLRRALRAAASSRKTRPVATSASPQVAVPNLAPAQSKLVPGVVELVTYTRMALAAFAARLLHQCHLGLGASTLSGQAPGEVPGPKTAEDGRIAEVRAASVGIAWLQAASELAGRFYEAALVWFDKLPGPASGKYIAVLLFAFLLAIAIYLKRSKGISMAAAQAWEGMDEGSTEDDFTQDLRKGETERMLEVALHYAAALKQQQASSAVVEAADRASAEVKDTEMVVGEEEVMVPALGASGGRGAEGSGGAEGGRGGGSNSGFSSTSSSGAGSGTAVSQLAQAKAAEEARVKQLAQAKAAEQERVKQLAKAKAAEEAGKLSEEVKQLAKEKAAEEERMKRLVQENVSEEERAEQLAQMKAADLAQEKAAEEARVKQLAQMRAAEEERMVALAKERAAEEAQRLSEEVKQLAKAKAAEEAQQAALAQERAAEEAQQAALAKEKAAEEAQQAALAQEKAAEEARVEQLAQLKAAEEERMVALAKERAAEEAQQAALAQEKAAEEARVEQLAQLKAAEEERMVALAKERAAEEAQKAALAQEKAAEEAESASGATRGDETWQNAFKKGADMKTTADAKIRKRQAEEAHATVKSAEEERDRLPAEERPTSNGGAETGELQANTERTPATEEANAEGEMAGVMPEGDKSKEAVAQMKASETKRMLAVARERAARLERPAGKEEAAAGDKRMAESEEAEGRQVDSAELPSAEAAQPQKPPRIEELTVARSAAAAEANILGLAMGAARGYDLRRQKLQHVLCDASKGLTIIAQRRSERREFLLRFLNKKLEPRGSDKPVEIVPPAVSDLARWVETSPSPPDYSFEGKWKVLYSTDEMLLRGSGDSTYYCAGSSEEGAEQVKMENAVSFSFNFNFDMEFSRTAGSADAVVTLSRKLSGRPDEALVKNGASAAPQICSAQTCSEGGALEVHYVDQYVCIARRAQQKEKLTILASKKPERVQTPQRSNRKGNMAKEQAEETAASSMPTPVKSETVFFSEEELKRMR</sequence>
<name>A0AAE0FPG2_9CHLO</name>
<evidence type="ECO:0000256" key="1">
    <source>
        <dbReference type="SAM" id="MobiDB-lite"/>
    </source>
</evidence>
<comment type="caution">
    <text evidence="2">The sequence shown here is derived from an EMBL/GenBank/DDBJ whole genome shotgun (WGS) entry which is preliminary data.</text>
</comment>
<feature type="compositionally biased region" description="Basic and acidic residues" evidence="1">
    <location>
        <begin position="619"/>
        <end position="659"/>
    </location>
</feature>
<feature type="compositionally biased region" description="Polar residues" evidence="1">
    <location>
        <begin position="660"/>
        <end position="677"/>
    </location>
</feature>
<feature type="compositionally biased region" description="Basic and acidic residues" evidence="1">
    <location>
        <begin position="578"/>
        <end position="587"/>
    </location>
</feature>
<dbReference type="EMBL" id="LGRX02015224">
    <property type="protein sequence ID" value="KAK3263602.1"/>
    <property type="molecule type" value="Genomic_DNA"/>
</dbReference>
<organism evidence="2 3">
    <name type="scientific">Cymbomonas tetramitiformis</name>
    <dbReference type="NCBI Taxonomy" id="36881"/>
    <lineage>
        <taxon>Eukaryota</taxon>
        <taxon>Viridiplantae</taxon>
        <taxon>Chlorophyta</taxon>
        <taxon>Pyramimonadophyceae</taxon>
        <taxon>Pyramimonadales</taxon>
        <taxon>Pyramimonadaceae</taxon>
        <taxon>Cymbomonas</taxon>
    </lineage>
</organism>
<feature type="region of interest" description="Disordered" evidence="1">
    <location>
        <begin position="291"/>
        <end position="330"/>
    </location>
</feature>
<evidence type="ECO:0000313" key="2">
    <source>
        <dbReference type="EMBL" id="KAK3263602.1"/>
    </source>
</evidence>
<dbReference type="Proteomes" id="UP001190700">
    <property type="component" value="Unassembled WGS sequence"/>
</dbReference>
<evidence type="ECO:0000313" key="3">
    <source>
        <dbReference type="Proteomes" id="UP001190700"/>
    </source>
</evidence>
<reference evidence="2 3" key="1">
    <citation type="journal article" date="2015" name="Genome Biol. Evol.">
        <title>Comparative Genomics of a Bacterivorous Green Alga Reveals Evolutionary Causalities and Consequences of Phago-Mixotrophic Mode of Nutrition.</title>
        <authorList>
            <person name="Burns J.A."/>
            <person name="Paasch A."/>
            <person name="Narechania A."/>
            <person name="Kim E."/>
        </authorList>
    </citation>
    <scope>NUCLEOTIDE SEQUENCE [LARGE SCALE GENOMIC DNA]</scope>
    <source>
        <strain evidence="2 3">PLY_AMNH</strain>
    </source>
</reference>
<feature type="compositionally biased region" description="Basic and acidic residues" evidence="1">
    <location>
        <begin position="709"/>
        <end position="753"/>
    </location>
</feature>
<proteinExistence type="predicted"/>
<feature type="region of interest" description="Disordered" evidence="1">
    <location>
        <begin position="578"/>
        <end position="771"/>
    </location>
</feature>
<accession>A0AAE0FPG2</accession>
<dbReference type="SMART" id="SM00705">
    <property type="entry name" value="THEG"/>
    <property type="match status" value="5"/>
</dbReference>
<dbReference type="AlphaFoldDB" id="A0AAE0FPG2"/>
<protein>
    <submittedName>
        <fullName evidence="2">Uncharacterized protein</fullName>
    </submittedName>
</protein>
<dbReference type="InterPro" id="IPR006623">
    <property type="entry name" value="THEG"/>
</dbReference>
<gene>
    <name evidence="2" type="ORF">CYMTET_27601</name>
</gene>
<dbReference type="InterPro" id="IPR052130">
    <property type="entry name" value="AEBP2/jing_C2H2-ZnF"/>
</dbReference>